<dbReference type="InterPro" id="IPR003663">
    <property type="entry name" value="Sugar/inositol_transpt"/>
</dbReference>
<sequence length="645" mass="72061">MRDRASYTSSMTERFRAQVRRRQVNLDALIEGPLVHLDDDDLARDVRAFARNLPDVAPGDLLRAVRIAREIRAYTDETLQGSLPDSLTDEERKALKAEREKTFSQSGMKIIIITVALAALLQGHVQASINAGSVFASLLGVSSDDGLQSGKVWKLGAMNAAPYLAAALLGAPLSLPLNYWMGRRGAIAFAAAFIFASSLASAFIHTWYQLLGVRIINGIGMGVKAVSTPILASETAVDHWRGSSILMWQLWVAFGIMMGGVTNLVLVAATNALSFDVTYCMESPRFYMRKNTPNYRPMRAYEILSTVRNTQFQALRDVYLIHKNNELDEETGDMAKPELFQHSSSDNRKHGLTFASHMSFAFSDAYRQYSHLLHTPRLRNAVLSTCTVALAQQLCGINVLAFYSNDFFIQTHRTLQNALLYSFGCGAVNFIFGLFAIRSIDNFGRRRWLLVTLPMMFLLLGAAGLSSNIQSPDVRVGIVALFIFLFAAVYSPGLGPIPFTLASESFPMSQREAGCSLAISVNLFFAGIFTIVFPFINEALGSAGTLYLLAGLNVVAFVLIFLVVEETKQISLEELSQIYAVPKWKFMQYQVRDNLPYLVKRYIMRTWKDREPPTFYTIVVEPYHVHELRLREHVWDLSSDDQGSR</sequence>
<dbReference type="GO" id="GO:0015798">
    <property type="term" value="P:myo-inositol transport"/>
    <property type="evidence" value="ECO:0007669"/>
    <property type="project" value="UniProtKB-ARBA"/>
</dbReference>
<accession>A0A9P5EK05</accession>
<evidence type="ECO:0000256" key="7">
    <source>
        <dbReference type="SAM" id="Phobius"/>
    </source>
</evidence>
<evidence type="ECO:0000313" key="10">
    <source>
        <dbReference type="Proteomes" id="UP000711996"/>
    </source>
</evidence>
<feature type="transmembrane region" description="Helical" evidence="7">
    <location>
        <begin position="250"/>
        <end position="280"/>
    </location>
</feature>
<evidence type="ECO:0000256" key="3">
    <source>
        <dbReference type="ARBA" id="ARBA00022448"/>
    </source>
</evidence>
<feature type="transmembrane region" description="Helical" evidence="7">
    <location>
        <begin position="110"/>
        <end position="140"/>
    </location>
</feature>
<name>A0A9P5EK05_COLSI</name>
<feature type="transmembrane region" description="Helical" evidence="7">
    <location>
        <begin position="187"/>
        <end position="208"/>
    </location>
</feature>
<keyword evidence="4 7" id="KW-0812">Transmembrane</keyword>
<comment type="similarity">
    <text evidence="2">Belongs to the major facilitator superfamily. Sugar transporter (TC 2.A.1.1) family.</text>
</comment>
<dbReference type="SUPFAM" id="SSF103473">
    <property type="entry name" value="MFS general substrate transporter"/>
    <property type="match status" value="1"/>
</dbReference>
<protein>
    <submittedName>
        <fullName evidence="9">Polyol transporter 1</fullName>
    </submittedName>
</protein>
<dbReference type="InterPro" id="IPR050814">
    <property type="entry name" value="Myo-inositol_Transporter"/>
</dbReference>
<dbReference type="Gene3D" id="1.20.1250.20">
    <property type="entry name" value="MFS general substrate transporter like domains"/>
    <property type="match status" value="1"/>
</dbReference>
<dbReference type="InterPro" id="IPR005829">
    <property type="entry name" value="Sugar_transporter_CS"/>
</dbReference>
<dbReference type="InterPro" id="IPR020846">
    <property type="entry name" value="MFS_dom"/>
</dbReference>
<evidence type="ECO:0000313" key="9">
    <source>
        <dbReference type="EMBL" id="KAF4847699.1"/>
    </source>
</evidence>
<dbReference type="AlphaFoldDB" id="A0A9P5EK05"/>
<evidence type="ECO:0000256" key="1">
    <source>
        <dbReference type="ARBA" id="ARBA00004141"/>
    </source>
</evidence>
<dbReference type="GO" id="GO:0015791">
    <property type="term" value="P:polyol transmembrane transport"/>
    <property type="evidence" value="ECO:0007669"/>
    <property type="project" value="UniProtKB-ARBA"/>
</dbReference>
<feature type="transmembrane region" description="Helical" evidence="7">
    <location>
        <begin position="381"/>
        <end position="403"/>
    </location>
</feature>
<dbReference type="PRINTS" id="PR00171">
    <property type="entry name" value="SUGRTRNSPORT"/>
</dbReference>
<dbReference type="PROSITE" id="PS50850">
    <property type="entry name" value="MFS"/>
    <property type="match status" value="1"/>
</dbReference>
<dbReference type="PROSITE" id="PS00217">
    <property type="entry name" value="SUGAR_TRANSPORT_2"/>
    <property type="match status" value="1"/>
</dbReference>
<dbReference type="Pfam" id="PF00083">
    <property type="entry name" value="Sugar_tr"/>
    <property type="match status" value="1"/>
</dbReference>
<dbReference type="EMBL" id="QPMT01000057">
    <property type="protein sequence ID" value="KAF4847699.1"/>
    <property type="molecule type" value="Genomic_DNA"/>
</dbReference>
<feature type="transmembrane region" description="Helical" evidence="7">
    <location>
        <begin position="513"/>
        <end position="536"/>
    </location>
</feature>
<dbReference type="Proteomes" id="UP000711996">
    <property type="component" value="Unassembled WGS sequence"/>
</dbReference>
<dbReference type="OrthoDB" id="6339427at2759"/>
<feature type="domain" description="Major facilitator superfamily (MFS) profile" evidence="8">
    <location>
        <begin position="111"/>
        <end position="568"/>
    </location>
</feature>
<comment type="subcellular location">
    <subcellularLocation>
        <location evidence="1">Membrane</location>
        <topology evidence="1">Multi-pass membrane protein</topology>
    </subcellularLocation>
</comment>
<comment type="caution">
    <text evidence="9">The sequence shown here is derived from an EMBL/GenBank/DDBJ whole genome shotgun (WGS) entry which is preliminary data.</text>
</comment>
<dbReference type="InterPro" id="IPR036259">
    <property type="entry name" value="MFS_trans_sf"/>
</dbReference>
<feature type="transmembrane region" description="Helical" evidence="7">
    <location>
        <begin position="448"/>
        <end position="466"/>
    </location>
</feature>
<dbReference type="PROSITE" id="PS00216">
    <property type="entry name" value="SUGAR_TRANSPORT_1"/>
    <property type="match status" value="1"/>
</dbReference>
<organism evidence="9 10">
    <name type="scientific">Colletotrichum siamense</name>
    <name type="common">Anthracnose fungus</name>
    <dbReference type="NCBI Taxonomy" id="690259"/>
    <lineage>
        <taxon>Eukaryota</taxon>
        <taxon>Fungi</taxon>
        <taxon>Dikarya</taxon>
        <taxon>Ascomycota</taxon>
        <taxon>Pezizomycotina</taxon>
        <taxon>Sordariomycetes</taxon>
        <taxon>Hypocreomycetidae</taxon>
        <taxon>Glomerellales</taxon>
        <taxon>Glomerellaceae</taxon>
        <taxon>Colletotrichum</taxon>
        <taxon>Colletotrichum gloeosporioides species complex</taxon>
    </lineage>
</organism>
<feature type="transmembrane region" description="Helical" evidence="7">
    <location>
        <begin position="542"/>
        <end position="564"/>
    </location>
</feature>
<keyword evidence="5 7" id="KW-1133">Transmembrane helix</keyword>
<dbReference type="PANTHER" id="PTHR48020:SF40">
    <property type="entry name" value="MAJOR FACILITATOR SUPERFAMILY (MFS) PROFILE DOMAIN-CONTAINING PROTEIN"/>
    <property type="match status" value="1"/>
</dbReference>
<feature type="transmembrane region" description="Helical" evidence="7">
    <location>
        <begin position="160"/>
        <end position="180"/>
    </location>
</feature>
<keyword evidence="10" id="KW-1185">Reference proteome</keyword>
<evidence type="ECO:0000256" key="6">
    <source>
        <dbReference type="ARBA" id="ARBA00023136"/>
    </source>
</evidence>
<dbReference type="GO" id="GO:0016020">
    <property type="term" value="C:membrane"/>
    <property type="evidence" value="ECO:0007669"/>
    <property type="project" value="UniProtKB-SubCell"/>
</dbReference>
<keyword evidence="3" id="KW-0813">Transport</keyword>
<gene>
    <name evidence="9" type="primary">PLT1</name>
    <name evidence="9" type="ORF">CGCSCA2_v012644</name>
</gene>
<keyword evidence="6 7" id="KW-0472">Membrane</keyword>
<dbReference type="PANTHER" id="PTHR48020">
    <property type="entry name" value="PROTON MYO-INOSITOL COTRANSPORTER"/>
    <property type="match status" value="1"/>
</dbReference>
<evidence type="ECO:0000256" key="4">
    <source>
        <dbReference type="ARBA" id="ARBA00022692"/>
    </source>
</evidence>
<evidence type="ECO:0000256" key="5">
    <source>
        <dbReference type="ARBA" id="ARBA00022989"/>
    </source>
</evidence>
<dbReference type="InterPro" id="IPR005828">
    <property type="entry name" value="MFS_sugar_transport-like"/>
</dbReference>
<feature type="transmembrane region" description="Helical" evidence="7">
    <location>
        <begin position="418"/>
        <end position="436"/>
    </location>
</feature>
<proteinExistence type="inferred from homology"/>
<reference evidence="9" key="1">
    <citation type="submission" date="2019-06" db="EMBL/GenBank/DDBJ databases">
        <authorList>
            <person name="Gan P."/>
            <person name="Shirasu K."/>
        </authorList>
    </citation>
    <scope>NUCLEOTIDE SEQUENCE [LARGE SCALE GENOMIC DNA]</scope>
    <source>
        <strain evidence="9">CAD2</strain>
    </source>
</reference>
<feature type="transmembrane region" description="Helical" evidence="7">
    <location>
        <begin position="478"/>
        <end position="501"/>
    </location>
</feature>
<dbReference type="GO" id="GO:0022857">
    <property type="term" value="F:transmembrane transporter activity"/>
    <property type="evidence" value="ECO:0007669"/>
    <property type="project" value="InterPro"/>
</dbReference>
<evidence type="ECO:0000256" key="2">
    <source>
        <dbReference type="ARBA" id="ARBA00010992"/>
    </source>
</evidence>
<evidence type="ECO:0000259" key="8">
    <source>
        <dbReference type="PROSITE" id="PS50850"/>
    </source>
</evidence>